<gene>
    <name evidence="1" type="primary">txxe 557</name>
    <name evidence="1" type="ORF">TXXE_03470</name>
</gene>
<dbReference type="EMBL" id="CAJRAY010000018">
    <property type="protein sequence ID" value="CAG5079879.1"/>
    <property type="molecule type" value="Genomic_DNA"/>
</dbReference>
<evidence type="ECO:0000313" key="2">
    <source>
        <dbReference type="Proteomes" id="UP000681526"/>
    </source>
</evidence>
<comment type="caution">
    <text evidence="1">The sequence shown here is derived from an EMBL/GenBank/DDBJ whole genome shotgun (WGS) entry which is preliminary data.</text>
</comment>
<name>A0ABM8V0T5_THEXY</name>
<keyword evidence="2" id="KW-1185">Reference proteome</keyword>
<sequence>MNNNEARHLA</sequence>
<evidence type="ECO:0000313" key="1">
    <source>
        <dbReference type="EMBL" id="CAG5079879.1"/>
    </source>
</evidence>
<organism evidence="1 2">
    <name type="scientific">Thermobacillus xylanilyticus</name>
    <dbReference type="NCBI Taxonomy" id="76633"/>
    <lineage>
        <taxon>Bacteria</taxon>
        <taxon>Bacillati</taxon>
        <taxon>Bacillota</taxon>
        <taxon>Bacilli</taxon>
        <taxon>Bacillales</taxon>
        <taxon>Paenibacillaceae</taxon>
        <taxon>Thermobacillus</taxon>
    </lineage>
</organism>
<protein>
    <submittedName>
        <fullName evidence="1">Uncharacterized protein</fullName>
    </submittedName>
</protein>
<dbReference type="Proteomes" id="UP000681526">
    <property type="component" value="Unassembled WGS sequence"/>
</dbReference>
<accession>A0ABM8V0T5</accession>
<reference evidence="1 2" key="1">
    <citation type="submission" date="2021-04" db="EMBL/GenBank/DDBJ databases">
        <authorList>
            <person name="Rakotoarivonina H."/>
        </authorList>
    </citation>
    <scope>NUCLEOTIDE SEQUENCE [LARGE SCALE GENOMIC DNA]</scope>
    <source>
        <strain evidence="1 2">XE</strain>
    </source>
</reference>
<proteinExistence type="predicted"/>